<evidence type="ECO:0000256" key="1">
    <source>
        <dbReference type="SAM" id="Phobius"/>
    </source>
</evidence>
<dbReference type="RefSeq" id="WP_224035697.1">
    <property type="nucleotide sequence ID" value="NZ_AP024849.1"/>
</dbReference>
<accession>A0ABM7SZD5</accession>
<sequence>METSNYPENNYSNGVIPNEIKKWNWGAFMYNIIWGIGNKSYLPLLCLVPILNIVWIFVCGVKGNEWAWQNGNYSNPREFFLVQDTWNRAGFVAFIITLIFIVIYVLFFAVIISAIVGGHKYRY</sequence>
<proteinExistence type="predicted"/>
<keyword evidence="3" id="KW-1185">Reference proteome</keyword>
<feature type="transmembrane region" description="Helical" evidence="1">
    <location>
        <begin position="41"/>
        <end position="58"/>
    </location>
</feature>
<feature type="transmembrane region" description="Helical" evidence="1">
    <location>
        <begin position="91"/>
        <end position="116"/>
    </location>
</feature>
<dbReference type="EMBL" id="AP024849">
    <property type="protein sequence ID" value="BCZ43978.1"/>
    <property type="molecule type" value="Genomic_DNA"/>
</dbReference>
<dbReference type="Proteomes" id="UP000824633">
    <property type="component" value="Chromosome"/>
</dbReference>
<protein>
    <submittedName>
        <fullName evidence="2">Uncharacterized protein</fullName>
    </submittedName>
</protein>
<evidence type="ECO:0000313" key="2">
    <source>
        <dbReference type="EMBL" id="BCZ43978.1"/>
    </source>
</evidence>
<reference evidence="3" key="1">
    <citation type="submission" date="2021-07" db="EMBL/GenBank/DDBJ databases">
        <title>Complete genome sequencing of a Clostridium isolate.</title>
        <authorList>
            <person name="Ueki A."/>
            <person name="Tonouchi A."/>
        </authorList>
    </citation>
    <scope>NUCLEOTIDE SEQUENCE [LARGE SCALE GENOMIC DNA]</scope>
    <source>
        <strain evidence="3">C5S11</strain>
    </source>
</reference>
<keyword evidence="1" id="KW-0472">Membrane</keyword>
<evidence type="ECO:0000313" key="3">
    <source>
        <dbReference type="Proteomes" id="UP000824633"/>
    </source>
</evidence>
<organism evidence="2 3">
    <name type="scientific">Clostridium gelidum</name>
    <dbReference type="NCBI Taxonomy" id="704125"/>
    <lineage>
        <taxon>Bacteria</taxon>
        <taxon>Bacillati</taxon>
        <taxon>Bacillota</taxon>
        <taxon>Clostridia</taxon>
        <taxon>Eubacteriales</taxon>
        <taxon>Clostridiaceae</taxon>
        <taxon>Clostridium</taxon>
    </lineage>
</organism>
<gene>
    <name evidence="2" type="ORF">psyc5s11_00450</name>
</gene>
<keyword evidence="1" id="KW-1133">Transmembrane helix</keyword>
<name>A0ABM7SZD5_9CLOT</name>
<keyword evidence="1" id="KW-0812">Transmembrane</keyword>